<keyword evidence="1 3" id="KW-0456">Lyase</keyword>
<dbReference type="AlphaFoldDB" id="A0A2K8NUJ0"/>
<dbReference type="NCBIfam" id="NF009222">
    <property type="entry name" value="PRK12570.1"/>
    <property type="match status" value="1"/>
</dbReference>
<dbReference type="GO" id="GO:0009254">
    <property type="term" value="P:peptidoglycan turnover"/>
    <property type="evidence" value="ECO:0007669"/>
    <property type="project" value="TreeGrafter"/>
</dbReference>
<dbReference type="PANTHER" id="PTHR10088">
    <property type="entry name" value="GLUCOKINASE REGULATORY PROTEIN"/>
    <property type="match status" value="1"/>
</dbReference>
<sequence length="297" mass="32113">MGSIDLQKINTEAQNGLTHHLETKTTPEILTLINNEDQKIAKAIAKEIPTITKATDLCYETLKNQGRIFYIGAGSSGRIGVLDASEMLPTYGVKDAFCGIIAGGDLALRLPIEGAEDDFEQAKVDLKAHNFQPNDLVFAIGASGRTPYCLGALDYGHQIGAKTISLAMTSEPEFKAVSDLSIAIISGPEVVTGSTRMKAGTATKMVLNMISTTTMIKMGKVYDNLMVEVQATNKKLEERCFQIVKKITQATDEIVMTALQDSQMNAKVACLMILGNHSAEKAQELLIINPLLGDYLN</sequence>
<dbReference type="InterPro" id="IPR005488">
    <property type="entry name" value="Etherase_MurQ"/>
</dbReference>
<accession>A0A2K8NUJ0</accession>
<dbReference type="EC" id="4.2.1.126" evidence="3"/>
<dbReference type="UniPathway" id="UPA00342"/>
<feature type="active site" evidence="3">
    <location>
        <position position="116"/>
    </location>
</feature>
<dbReference type="InterPro" id="IPR046348">
    <property type="entry name" value="SIS_dom_sf"/>
</dbReference>
<dbReference type="GO" id="GO:0016835">
    <property type="term" value="F:carbon-oxygen lyase activity"/>
    <property type="evidence" value="ECO:0007669"/>
    <property type="project" value="UniProtKB-UniRule"/>
</dbReference>
<feature type="active site" description="Proton donor" evidence="3">
    <location>
        <position position="86"/>
    </location>
</feature>
<dbReference type="PROSITE" id="PS51464">
    <property type="entry name" value="SIS"/>
    <property type="match status" value="1"/>
</dbReference>
<dbReference type="PANTHER" id="PTHR10088:SF4">
    <property type="entry name" value="GLUCOKINASE REGULATORY PROTEIN"/>
    <property type="match status" value="1"/>
</dbReference>
<dbReference type="Proteomes" id="UP000232222">
    <property type="component" value="Chromosome"/>
</dbReference>
<dbReference type="Gene3D" id="1.10.8.1080">
    <property type="match status" value="1"/>
</dbReference>
<protein>
    <recommendedName>
        <fullName evidence="3">N-acetylmuramic acid 6-phosphate etherase</fullName>
        <shortName evidence="3">MurNAc-6-P etherase</shortName>
        <ecNumber evidence="3">4.2.1.126</ecNumber>
    </recommendedName>
    <alternativeName>
        <fullName evidence="3">N-acetylmuramic acid 6-phosphate hydrolase</fullName>
    </alternativeName>
    <alternativeName>
        <fullName evidence="3">N-acetylmuramic acid 6-phosphate lyase</fullName>
    </alternativeName>
</protein>
<keyword evidence="2 3" id="KW-0119">Carbohydrate metabolism</keyword>
<dbReference type="NCBIfam" id="TIGR00274">
    <property type="entry name" value="N-acetylmuramic acid 6-phosphate etherase"/>
    <property type="match status" value="1"/>
</dbReference>
<dbReference type="InterPro" id="IPR040190">
    <property type="entry name" value="MURQ/GCKR"/>
</dbReference>
<evidence type="ECO:0000256" key="1">
    <source>
        <dbReference type="ARBA" id="ARBA00023239"/>
    </source>
</evidence>
<dbReference type="KEGG" id="efr:EFREU_v1c02670"/>
<evidence type="ECO:0000256" key="2">
    <source>
        <dbReference type="ARBA" id="ARBA00023277"/>
    </source>
</evidence>
<dbReference type="GO" id="GO:0016803">
    <property type="term" value="F:ether hydrolase activity"/>
    <property type="evidence" value="ECO:0007669"/>
    <property type="project" value="TreeGrafter"/>
</dbReference>
<organism evidence="4 5">
    <name type="scientific">Entomoplasma freundtii</name>
    <dbReference type="NCBI Taxonomy" id="74700"/>
    <lineage>
        <taxon>Bacteria</taxon>
        <taxon>Bacillati</taxon>
        <taxon>Mycoplasmatota</taxon>
        <taxon>Mollicutes</taxon>
        <taxon>Entomoplasmatales</taxon>
        <taxon>Entomoplasmataceae</taxon>
        <taxon>Entomoplasma</taxon>
    </lineage>
</organism>
<dbReference type="NCBIfam" id="NF003915">
    <property type="entry name" value="PRK05441.1"/>
    <property type="match status" value="1"/>
</dbReference>
<dbReference type="CDD" id="cd05007">
    <property type="entry name" value="SIS_Etherase"/>
    <property type="match status" value="1"/>
</dbReference>
<dbReference type="OrthoDB" id="9813395at2"/>
<dbReference type="EMBL" id="CP024962">
    <property type="protein sequence ID" value="ATZ16293.1"/>
    <property type="molecule type" value="Genomic_DNA"/>
</dbReference>
<dbReference type="GO" id="GO:0046348">
    <property type="term" value="P:amino sugar catabolic process"/>
    <property type="evidence" value="ECO:0007669"/>
    <property type="project" value="InterPro"/>
</dbReference>
<comment type="function">
    <text evidence="3">Specifically catalyzes the cleavage of the D-lactyl ether substituent of MurNAc 6-phosphate, producing GlcNAc 6-phosphate and D-lactate.</text>
</comment>
<keyword evidence="5" id="KW-1185">Reference proteome</keyword>
<dbReference type="InterPro" id="IPR005486">
    <property type="entry name" value="Glucokinase_regulatory_CS"/>
</dbReference>
<reference evidence="4 5" key="1">
    <citation type="submission" date="2017-11" db="EMBL/GenBank/DDBJ databases">
        <title>Genome sequence of Entomoplasma freundtii BARC 318 (ATCC 51999).</title>
        <authorList>
            <person name="Lo W.-S."/>
            <person name="Gasparich G.E."/>
            <person name="Kuo C.-H."/>
        </authorList>
    </citation>
    <scope>NUCLEOTIDE SEQUENCE [LARGE SCALE GENOMIC DNA]</scope>
    <source>
        <strain evidence="4 5">BARC 318</strain>
    </source>
</reference>
<comment type="miscellaneous">
    <text evidence="3">A lyase-type mechanism (elimination/hydration) is suggested for the cleavage of the lactyl ether bond of MurNAc 6-phosphate, with the formation of an alpha,beta-unsaturated aldehyde intermediate with (E)-stereochemistry, followed by the syn addition of water to give product.</text>
</comment>
<dbReference type="Gene3D" id="3.40.50.10490">
    <property type="entry name" value="Glucose-6-phosphate isomerase like protein, domain 1"/>
    <property type="match status" value="1"/>
</dbReference>
<dbReference type="GO" id="GO:0097173">
    <property type="term" value="P:N-acetylmuramic acid catabolic process"/>
    <property type="evidence" value="ECO:0007669"/>
    <property type="project" value="UniProtKB-UniPathway"/>
</dbReference>
<dbReference type="PROSITE" id="PS01272">
    <property type="entry name" value="GCKR"/>
    <property type="match status" value="1"/>
</dbReference>
<dbReference type="Pfam" id="PF22645">
    <property type="entry name" value="GKRP_SIS_N"/>
    <property type="match status" value="1"/>
</dbReference>
<dbReference type="FunFam" id="3.40.50.10490:FF:000014">
    <property type="entry name" value="N-acetylmuramic acid 6-phosphate etherase"/>
    <property type="match status" value="1"/>
</dbReference>
<comment type="pathway">
    <text evidence="3">Amino-sugar metabolism; N-acetylmuramate degradation.</text>
</comment>
<evidence type="ECO:0000313" key="5">
    <source>
        <dbReference type="Proteomes" id="UP000232222"/>
    </source>
</evidence>
<dbReference type="GO" id="GO:0097367">
    <property type="term" value="F:carbohydrate derivative binding"/>
    <property type="evidence" value="ECO:0007669"/>
    <property type="project" value="InterPro"/>
</dbReference>
<dbReference type="HAMAP" id="MF_00068">
    <property type="entry name" value="MurQ"/>
    <property type="match status" value="1"/>
</dbReference>
<dbReference type="SUPFAM" id="SSF53697">
    <property type="entry name" value="SIS domain"/>
    <property type="match status" value="1"/>
</dbReference>
<dbReference type="InterPro" id="IPR001347">
    <property type="entry name" value="SIS_dom"/>
</dbReference>
<gene>
    <name evidence="3 4" type="primary">murQ</name>
    <name evidence="4" type="ORF">EFREU_v1c02670</name>
</gene>
<evidence type="ECO:0000313" key="4">
    <source>
        <dbReference type="EMBL" id="ATZ16293.1"/>
    </source>
</evidence>
<name>A0A2K8NUJ0_9MOLU</name>
<evidence type="ECO:0000256" key="3">
    <source>
        <dbReference type="HAMAP-Rule" id="MF_00068"/>
    </source>
</evidence>
<comment type="similarity">
    <text evidence="3">Belongs to the GCKR-like family. MurNAc-6-P etherase subfamily.</text>
</comment>
<proteinExistence type="inferred from homology"/>
<dbReference type="RefSeq" id="WP_100609244.1">
    <property type="nucleotide sequence ID" value="NZ_CP024962.1"/>
</dbReference>
<comment type="subunit">
    <text evidence="3">Homodimer.</text>
</comment>
<comment type="catalytic activity">
    <reaction evidence="3">
        <text>N-acetyl-D-muramate 6-phosphate + H2O = N-acetyl-D-glucosamine 6-phosphate + (R)-lactate</text>
        <dbReference type="Rhea" id="RHEA:26410"/>
        <dbReference type="ChEBI" id="CHEBI:15377"/>
        <dbReference type="ChEBI" id="CHEBI:16004"/>
        <dbReference type="ChEBI" id="CHEBI:57513"/>
        <dbReference type="ChEBI" id="CHEBI:58722"/>
        <dbReference type="EC" id="4.2.1.126"/>
    </reaction>
</comment>